<feature type="chain" id="PRO_5007296067" evidence="6">
    <location>
        <begin position="34"/>
        <end position="479"/>
    </location>
</feature>
<sequence>MSSRHQRRFPLTLASVLLLFLSLAPFAPSPVLPQTTNPVPPPENHWLGASLDWNADSPLNFSRRIGRASLIYMWFMANPIEDGAFEYLKTKVLREPFPENGVLVITMEPIAGLDKVDAAEIANIVKVCKTLNDANISVLLRFAHEMNGDWYAWGIKPALYRQTFAAVATGVHAGAPKTAMLWSPNIGVTYPYGARSPATPGSADFIELDTNNDGVVDVNDDPYGPFWPGDQYVDWVGMSLYWTGSPFGQNTIPFAEDFFNSIHGRDPQSGVKMSTPDFYSNYSVSKNKPFIVTETGAMHVEGRPGPGELEIKKAWWSQTVTQAALTAFPMMKGMLLYEVTVLAPREFNTSVNISYAYTLNQTIRDPFVADLPYDLYTWGPLVYSRHSAHFSATAFAGYEIDPTPGPINGTIAAVVNAQPKSTSTSTARTSATATSAAGVAGSSSGSMKPGAGSSVMARDWKSTAAVLFAALLAVVVVVA</sequence>
<evidence type="ECO:0000259" key="7">
    <source>
        <dbReference type="PROSITE" id="PS51764"/>
    </source>
</evidence>
<dbReference type="InterPro" id="IPR000805">
    <property type="entry name" value="Glyco_hydro_26"/>
</dbReference>
<evidence type="ECO:0000313" key="8">
    <source>
        <dbReference type="EMBL" id="KXS13558.1"/>
    </source>
</evidence>
<protein>
    <submittedName>
        <fullName evidence="8">Glycoside hydrolase family 26 protein</fullName>
    </submittedName>
</protein>
<keyword evidence="2 4" id="KW-0378">Hydrolase</keyword>
<name>A0A139AA35_GONPJ</name>
<dbReference type="Gene3D" id="3.20.20.80">
    <property type="entry name" value="Glycosidases"/>
    <property type="match status" value="1"/>
</dbReference>
<keyword evidence="9" id="KW-1185">Reference proteome</keyword>
<dbReference type="InterPro" id="IPR022790">
    <property type="entry name" value="GH26_dom"/>
</dbReference>
<reference evidence="8 9" key="1">
    <citation type="journal article" date="2015" name="Genome Biol. Evol.">
        <title>Phylogenomic analyses indicate that early fungi evolved digesting cell walls of algal ancestors of land plants.</title>
        <authorList>
            <person name="Chang Y."/>
            <person name="Wang S."/>
            <person name="Sekimoto S."/>
            <person name="Aerts A.L."/>
            <person name="Choi C."/>
            <person name="Clum A."/>
            <person name="LaButti K.M."/>
            <person name="Lindquist E.A."/>
            <person name="Yee Ngan C."/>
            <person name="Ohm R.A."/>
            <person name="Salamov A.A."/>
            <person name="Grigoriev I.V."/>
            <person name="Spatafora J.W."/>
            <person name="Berbee M.L."/>
        </authorList>
    </citation>
    <scope>NUCLEOTIDE SEQUENCE [LARGE SCALE GENOMIC DNA]</scope>
    <source>
        <strain evidence="8 9">JEL478</strain>
    </source>
</reference>
<feature type="signal peptide" evidence="6">
    <location>
        <begin position="1"/>
        <end position="33"/>
    </location>
</feature>
<proteinExistence type="inferred from homology"/>
<dbReference type="Pfam" id="PF02156">
    <property type="entry name" value="Glyco_hydro_26"/>
    <property type="match status" value="1"/>
</dbReference>
<dbReference type="PANTHER" id="PTHR40079">
    <property type="entry name" value="MANNAN ENDO-1,4-BETA-MANNOSIDASE E-RELATED"/>
    <property type="match status" value="1"/>
</dbReference>
<comment type="similarity">
    <text evidence="1 4">Belongs to the glycosyl hydrolase 26 family.</text>
</comment>
<accession>A0A139AA35</accession>
<dbReference type="PROSITE" id="PS51764">
    <property type="entry name" value="GH26"/>
    <property type="match status" value="1"/>
</dbReference>
<keyword evidence="6" id="KW-0732">Signal</keyword>
<feature type="active site" description="Proton donor" evidence="4">
    <location>
        <position position="145"/>
    </location>
</feature>
<organism evidence="8 9">
    <name type="scientific">Gonapodya prolifera (strain JEL478)</name>
    <name type="common">Monoblepharis prolifera</name>
    <dbReference type="NCBI Taxonomy" id="1344416"/>
    <lineage>
        <taxon>Eukaryota</taxon>
        <taxon>Fungi</taxon>
        <taxon>Fungi incertae sedis</taxon>
        <taxon>Chytridiomycota</taxon>
        <taxon>Chytridiomycota incertae sedis</taxon>
        <taxon>Monoblepharidomycetes</taxon>
        <taxon>Monoblepharidales</taxon>
        <taxon>Gonapodyaceae</taxon>
        <taxon>Gonapodya</taxon>
    </lineage>
</organism>
<dbReference type="AlphaFoldDB" id="A0A139AA35"/>
<dbReference type="SUPFAM" id="SSF51445">
    <property type="entry name" value="(Trans)glycosidases"/>
    <property type="match status" value="1"/>
</dbReference>
<gene>
    <name evidence="8" type="ORF">M427DRAFT_45673</name>
</gene>
<feature type="active site" description="Nucleophile" evidence="4">
    <location>
        <position position="294"/>
    </location>
</feature>
<dbReference type="InterPro" id="IPR017853">
    <property type="entry name" value="GH"/>
</dbReference>
<evidence type="ECO:0000313" key="9">
    <source>
        <dbReference type="Proteomes" id="UP000070544"/>
    </source>
</evidence>
<dbReference type="PANTHER" id="PTHR40079:SF4">
    <property type="entry name" value="GH26 DOMAIN-CONTAINING PROTEIN-RELATED"/>
    <property type="match status" value="1"/>
</dbReference>
<keyword evidence="3 4" id="KW-0326">Glycosidase</keyword>
<dbReference type="EMBL" id="KQ965777">
    <property type="protein sequence ID" value="KXS13558.1"/>
    <property type="molecule type" value="Genomic_DNA"/>
</dbReference>
<feature type="region of interest" description="Disordered" evidence="5">
    <location>
        <begin position="423"/>
        <end position="449"/>
    </location>
</feature>
<evidence type="ECO:0000256" key="1">
    <source>
        <dbReference type="ARBA" id="ARBA00007754"/>
    </source>
</evidence>
<evidence type="ECO:0000256" key="5">
    <source>
        <dbReference type="SAM" id="MobiDB-lite"/>
    </source>
</evidence>
<feature type="domain" description="GH26" evidence="7">
    <location>
        <begin position="27"/>
        <end position="372"/>
    </location>
</feature>
<dbReference type="OrthoDB" id="428177at2759"/>
<dbReference type="GO" id="GO:0006080">
    <property type="term" value="P:substituted mannan metabolic process"/>
    <property type="evidence" value="ECO:0007669"/>
    <property type="project" value="InterPro"/>
</dbReference>
<evidence type="ECO:0000256" key="4">
    <source>
        <dbReference type="PROSITE-ProRule" id="PRU01100"/>
    </source>
</evidence>
<evidence type="ECO:0000256" key="6">
    <source>
        <dbReference type="SAM" id="SignalP"/>
    </source>
</evidence>
<evidence type="ECO:0000256" key="2">
    <source>
        <dbReference type="ARBA" id="ARBA00022801"/>
    </source>
</evidence>
<dbReference type="GO" id="GO:0016985">
    <property type="term" value="F:mannan endo-1,4-beta-mannosidase activity"/>
    <property type="evidence" value="ECO:0007669"/>
    <property type="project" value="InterPro"/>
</dbReference>
<feature type="compositionally biased region" description="Low complexity" evidence="5">
    <location>
        <begin position="423"/>
        <end position="446"/>
    </location>
</feature>
<evidence type="ECO:0000256" key="3">
    <source>
        <dbReference type="ARBA" id="ARBA00023295"/>
    </source>
</evidence>
<dbReference type="Proteomes" id="UP000070544">
    <property type="component" value="Unassembled WGS sequence"/>
</dbReference>